<accession>A0A2I4EMG8</accession>
<sequence length="594" mass="66129">MANSSDQLEKLKVLISSGSRADKCYAYSSLLHFQEQSSDSSASIQALAGSSRTLLSLIVADISDDDEEIAAQALKCLGFMIYHPSLVAAVVVDDAILVIESLVKLIVTTKMKSVCNLGVWCISIQQFRAPFLHAHFDSLLQAVVHALNNPIGSLSTTFEAIQAVMKLAMQLSNKMRDSSLIWAPPIYRRLLSFDKRERDMSERCLLKIKPIILPPPLVLSKALVKDIKQRLLTQMKELLKKGIKVQTIHAWGWFIRLLGSHAMKNRHLINEMLKIPEHTFSDLNPQVLIATQVAWEGLIDALIHPPIVAGDRNAAKEGNGVQQVLTSGEKIDEPLVNGFSKSIKLVMTPLLGIISGRCDISVHLSCLNTWCCLLHKLDTSVNDPSVIKLVLEPIFEAVFLIGPDNKTMRLWNLCLDLLDDFILAKCRGVEHDKSGLASQQSSTSTSIPGPSVPGKFLWKQYSVKWLPWHISQLDFHLKMILVLINQASIASFTHENRSLARDAALRLFVSVLKGVRLELKSQYSNYNNIMSCLGTVLGFIKHICEEVHSEGSDSNDFEYTSLLFIEAINQELEPTILGSPLYKVSLDLKHIDNL</sequence>
<keyword evidence="4" id="KW-0779">Telomere</keyword>
<dbReference type="RefSeq" id="XP_035550206.1">
    <property type="nucleotide sequence ID" value="XM_035694313.1"/>
</dbReference>
<evidence type="ECO:0000313" key="11">
    <source>
        <dbReference type="RefSeq" id="XP_035550207.1"/>
    </source>
</evidence>
<evidence type="ECO:0000256" key="3">
    <source>
        <dbReference type="ARBA" id="ARBA00022454"/>
    </source>
</evidence>
<dbReference type="PANTHER" id="PTHR22928:SF3">
    <property type="entry name" value="TELOMERE-ASSOCIATED PROTEIN RIF1"/>
    <property type="match status" value="1"/>
</dbReference>
<dbReference type="Pfam" id="PF12231">
    <property type="entry name" value="Rif1_N"/>
    <property type="match status" value="1"/>
</dbReference>
<dbReference type="SUPFAM" id="SSF48371">
    <property type="entry name" value="ARM repeat"/>
    <property type="match status" value="1"/>
</dbReference>
<organism evidence="8 9">
    <name type="scientific">Juglans regia</name>
    <name type="common">English walnut</name>
    <dbReference type="NCBI Taxonomy" id="51240"/>
    <lineage>
        <taxon>Eukaryota</taxon>
        <taxon>Viridiplantae</taxon>
        <taxon>Streptophyta</taxon>
        <taxon>Embryophyta</taxon>
        <taxon>Tracheophyta</taxon>
        <taxon>Spermatophyta</taxon>
        <taxon>Magnoliopsida</taxon>
        <taxon>eudicotyledons</taxon>
        <taxon>Gunneridae</taxon>
        <taxon>Pentapetalae</taxon>
        <taxon>rosids</taxon>
        <taxon>fabids</taxon>
        <taxon>Fagales</taxon>
        <taxon>Juglandaceae</taxon>
        <taxon>Juglans</taxon>
    </lineage>
</organism>
<evidence type="ECO:0000259" key="7">
    <source>
        <dbReference type="Pfam" id="PF12231"/>
    </source>
</evidence>
<keyword evidence="8" id="KW-1185">Reference proteome</keyword>
<evidence type="ECO:0000313" key="8">
    <source>
        <dbReference type="Proteomes" id="UP000235220"/>
    </source>
</evidence>
<dbReference type="AlphaFoldDB" id="A0A2I4EMG8"/>
<dbReference type="STRING" id="51240.A0A2I4EMG8"/>
<name>A0A2I4EMG8_JUGRE</name>
<dbReference type="RefSeq" id="XP_035550207.1">
    <property type="nucleotide sequence ID" value="XM_035694314.1"/>
</dbReference>
<evidence type="ECO:0000256" key="5">
    <source>
        <dbReference type="ARBA" id="ARBA00023242"/>
    </source>
</evidence>
<feature type="domain" description="Telomere-associated protein Rif1 N-terminal" evidence="7">
    <location>
        <begin position="17"/>
        <end position="303"/>
    </location>
</feature>
<dbReference type="GO" id="GO:0000781">
    <property type="term" value="C:chromosome, telomeric region"/>
    <property type="evidence" value="ECO:0007669"/>
    <property type="project" value="UniProtKB-SubCell"/>
</dbReference>
<protein>
    <submittedName>
        <fullName evidence="9 10">Uncharacterized protein LOC108990921 isoform X1</fullName>
    </submittedName>
</protein>
<evidence type="ECO:0000313" key="10">
    <source>
        <dbReference type="RefSeq" id="XP_035550206.1"/>
    </source>
</evidence>
<dbReference type="PANTHER" id="PTHR22928">
    <property type="entry name" value="TELOMERE-ASSOCIATED PROTEIN RIF1"/>
    <property type="match status" value="1"/>
</dbReference>
<dbReference type="KEGG" id="jre:108990921"/>
<evidence type="ECO:0000256" key="2">
    <source>
        <dbReference type="ARBA" id="ARBA00004574"/>
    </source>
</evidence>
<evidence type="ECO:0000256" key="4">
    <source>
        <dbReference type="ARBA" id="ARBA00022895"/>
    </source>
</evidence>
<keyword evidence="3" id="KW-0158">Chromosome</keyword>
<dbReference type="GeneID" id="108990921"/>
<keyword evidence="5" id="KW-0539">Nucleus</keyword>
<proteinExistence type="predicted"/>
<dbReference type="RefSeq" id="XP_018820589.2">
    <property type="nucleotide sequence ID" value="XM_018965044.2"/>
</dbReference>
<dbReference type="OrthoDB" id="5399929at2759"/>
<reference evidence="9 10" key="1">
    <citation type="submission" date="2025-04" db="UniProtKB">
        <authorList>
            <consortium name="RefSeq"/>
        </authorList>
    </citation>
    <scope>IDENTIFICATION</scope>
    <source>
        <tissue evidence="9 10">Leaves</tissue>
    </source>
</reference>
<gene>
    <name evidence="9 10 11" type="primary">LOC108990921</name>
</gene>
<evidence type="ECO:0000256" key="1">
    <source>
        <dbReference type="ARBA" id="ARBA00004123"/>
    </source>
</evidence>
<dbReference type="InterPro" id="IPR016024">
    <property type="entry name" value="ARM-type_fold"/>
</dbReference>
<keyword evidence="6" id="KW-0131">Cell cycle</keyword>
<evidence type="ECO:0000313" key="9">
    <source>
        <dbReference type="RefSeq" id="XP_018820589.2"/>
    </source>
</evidence>
<dbReference type="GO" id="GO:0005634">
    <property type="term" value="C:nucleus"/>
    <property type="evidence" value="ECO:0007669"/>
    <property type="project" value="UniProtKB-SubCell"/>
</dbReference>
<dbReference type="Proteomes" id="UP000235220">
    <property type="component" value="Chromosome 10"/>
</dbReference>
<comment type="subcellular location">
    <subcellularLocation>
        <location evidence="2">Chromosome</location>
        <location evidence="2">Telomere</location>
    </subcellularLocation>
    <subcellularLocation>
        <location evidence="1">Nucleus</location>
    </subcellularLocation>
</comment>
<dbReference type="InterPro" id="IPR011989">
    <property type="entry name" value="ARM-like"/>
</dbReference>
<evidence type="ECO:0000256" key="6">
    <source>
        <dbReference type="ARBA" id="ARBA00023306"/>
    </source>
</evidence>
<dbReference type="Gene3D" id="1.25.10.10">
    <property type="entry name" value="Leucine-rich Repeat Variant"/>
    <property type="match status" value="1"/>
</dbReference>
<dbReference type="InterPro" id="IPR022031">
    <property type="entry name" value="Rif1_N"/>
</dbReference>